<evidence type="ECO:0000313" key="2">
    <source>
        <dbReference type="EMBL" id="QDH93223.1"/>
    </source>
</evidence>
<sequence length="481" mass="52164">MPDYTLIAADGSDTPTLLRVDRGKLISGWAEYRLDGTRIREKLGEPPADLTLITDASAKAVANALGTALMQGRKDRRTIRELESETQRRAVETARADGKVEALEDQIAGLRVDIDRHIEQRHTDLEQFMRESVDMRTRNSELIMAATKAENRHTHDVAQLRANNDEWQAKANQYDEVLGELRNTLGVTSYAELLESAEALAALSSVVANVRDSIGAHTATLGGVQFAKCDERGRTHADLVVEQQLAIIERVTSLLGLEGAPTGDDIVEALATEQRHIEAIARAINLPTGATVDEISRHVDLAVGRLNEAQGRIAQLEAANEALQAEIANDPRAAEMQQIHDQAARAADALGIESLPSMTAARVTTIVDAIVASTGPFKQDTRPAALAGARRRILANDALHRLHVALETQQFVPINGTPGEVIRYQLGDLTGGEKQFIDGDPLGTPAANAVALQKLAQGCMNGEFRALIDEWQQNPLRVTGE</sequence>
<gene>
    <name evidence="2" type="primary">70</name>
    <name evidence="2" type="ORF">SEA_ZIPP_70</name>
</gene>
<protein>
    <submittedName>
        <fullName evidence="2">Uncharacterized protein</fullName>
    </submittedName>
</protein>
<dbReference type="Proteomes" id="UP000316610">
    <property type="component" value="Segment"/>
</dbReference>
<evidence type="ECO:0000256" key="1">
    <source>
        <dbReference type="SAM" id="Coils"/>
    </source>
</evidence>
<keyword evidence="1" id="KW-0175">Coiled coil</keyword>
<name>A0A514DHZ2_9CAUD</name>
<dbReference type="KEGG" id="vg:63027372"/>
<dbReference type="RefSeq" id="YP_010002819.1">
    <property type="nucleotide sequence ID" value="NC_053248.1"/>
</dbReference>
<keyword evidence="3" id="KW-1185">Reference proteome</keyword>
<dbReference type="GeneID" id="63027372"/>
<accession>A0A514DHZ2</accession>
<feature type="coiled-coil region" evidence="1">
    <location>
        <begin position="157"/>
        <end position="184"/>
    </location>
</feature>
<dbReference type="EMBL" id="MK937607">
    <property type="protein sequence ID" value="QDH93223.1"/>
    <property type="molecule type" value="Genomic_DNA"/>
</dbReference>
<evidence type="ECO:0000313" key="3">
    <source>
        <dbReference type="Proteomes" id="UP000316610"/>
    </source>
</evidence>
<reference evidence="2 3" key="1">
    <citation type="submission" date="2019-05" db="EMBL/GenBank/DDBJ databases">
        <authorList>
            <person name="Hammer B.W."/>
            <person name="Chiaro A."/>
            <person name="Dufresne J."/>
            <person name="Kristler A."/>
            <person name="Kuo C.N."/>
            <person name="Ozcan Z."/>
            <person name="Pasmanik V."/>
            <person name="Shin J."/>
            <person name="Stephens K.N."/>
            <person name="Butela K.A."/>
            <person name="Garlena R.A."/>
            <person name="Russell D.A."/>
            <person name="Pope W.H."/>
            <person name="Jacobs-Sera D."/>
            <person name="Hatfull G.F."/>
        </authorList>
    </citation>
    <scope>NUCLEOTIDE SEQUENCE [LARGE SCALE GENOMIC DNA]</scope>
</reference>
<feature type="coiled-coil region" evidence="1">
    <location>
        <begin position="299"/>
        <end position="326"/>
    </location>
</feature>
<proteinExistence type="predicted"/>
<organism evidence="2 3">
    <name type="scientific">Gordonia phage Zipp</name>
    <dbReference type="NCBI Taxonomy" id="2591212"/>
    <lineage>
        <taxon>Viruses</taxon>
        <taxon>Duplodnaviria</taxon>
        <taxon>Heunggongvirae</taxon>
        <taxon>Uroviricota</taxon>
        <taxon>Caudoviricetes</taxon>
        <taxon>Stackebrandtviridae</taxon>
        <taxon>Schenleyvirinae</taxon>
        <taxon>Zitchvirus</taxon>
        <taxon>Zitchvirus zipp</taxon>
    </lineage>
</organism>